<sequence>MFGISYESNANCQWATMVNGNIAINPQSTLPVRPHSIKCGELWEEDPNTDYCYQFNTKTLDWEDSRDNCRTQGGDLVNIQTREESFYINSIIDVCSRKFLAMPVYSYDTAARISTLSMFAYWIGANDRSSEGGWRWSDGSPFAYVNWASGEPNDYKHNEDCGALIARRGSSSLYKWNDFPCTLRIGITTRPTRPMPSPTPPVYTGKVFGCPDYWKPNGAFCYQFVQQKVIWNDAKASCLRRGSNLASIASQDEQNYIYSQLRNMIMITCTAEKPPISDN</sequence>
<dbReference type="InterPro" id="IPR050111">
    <property type="entry name" value="C-type_lectin/snaclec_domain"/>
</dbReference>
<evidence type="ECO:0000313" key="2">
    <source>
        <dbReference type="EMBL" id="KAJ8306846.1"/>
    </source>
</evidence>
<keyword evidence="3" id="KW-1185">Reference proteome</keyword>
<dbReference type="InterPro" id="IPR016187">
    <property type="entry name" value="CTDL_fold"/>
</dbReference>
<reference evidence="2 3" key="1">
    <citation type="submission" date="2022-12" db="EMBL/GenBank/DDBJ databases">
        <title>Chromosome-level genome of Tegillarca granosa.</title>
        <authorList>
            <person name="Kim J."/>
        </authorList>
    </citation>
    <scope>NUCLEOTIDE SEQUENCE [LARGE SCALE GENOMIC DNA]</scope>
    <source>
        <strain evidence="2">Teg-2019</strain>
        <tissue evidence="2">Adductor muscle</tissue>
    </source>
</reference>
<dbReference type="EMBL" id="JARBDR010000793">
    <property type="protein sequence ID" value="KAJ8306846.1"/>
    <property type="molecule type" value="Genomic_DNA"/>
</dbReference>
<feature type="domain" description="C-type lectin" evidence="1">
    <location>
        <begin position="48"/>
        <end position="190"/>
    </location>
</feature>
<evidence type="ECO:0000313" key="3">
    <source>
        <dbReference type="Proteomes" id="UP001217089"/>
    </source>
</evidence>
<organism evidence="2 3">
    <name type="scientific">Tegillarca granosa</name>
    <name type="common">Malaysian cockle</name>
    <name type="synonym">Anadara granosa</name>
    <dbReference type="NCBI Taxonomy" id="220873"/>
    <lineage>
        <taxon>Eukaryota</taxon>
        <taxon>Metazoa</taxon>
        <taxon>Spiralia</taxon>
        <taxon>Lophotrochozoa</taxon>
        <taxon>Mollusca</taxon>
        <taxon>Bivalvia</taxon>
        <taxon>Autobranchia</taxon>
        <taxon>Pteriomorphia</taxon>
        <taxon>Arcoida</taxon>
        <taxon>Arcoidea</taxon>
        <taxon>Arcidae</taxon>
        <taxon>Tegillarca</taxon>
    </lineage>
</organism>
<gene>
    <name evidence="2" type="ORF">KUTeg_014930</name>
</gene>
<name>A0ABQ9ENL5_TEGGR</name>
<dbReference type="PROSITE" id="PS50041">
    <property type="entry name" value="C_TYPE_LECTIN_2"/>
    <property type="match status" value="1"/>
</dbReference>
<dbReference type="Proteomes" id="UP001217089">
    <property type="component" value="Unassembled WGS sequence"/>
</dbReference>
<proteinExistence type="predicted"/>
<dbReference type="InterPro" id="IPR001304">
    <property type="entry name" value="C-type_lectin-like"/>
</dbReference>
<comment type="caution">
    <text evidence="2">The sequence shown here is derived from an EMBL/GenBank/DDBJ whole genome shotgun (WGS) entry which is preliminary data.</text>
</comment>
<dbReference type="SMART" id="SM00034">
    <property type="entry name" value="CLECT"/>
    <property type="match status" value="1"/>
</dbReference>
<accession>A0ABQ9ENL5</accession>
<dbReference type="SUPFAM" id="SSF56436">
    <property type="entry name" value="C-type lectin-like"/>
    <property type="match status" value="2"/>
</dbReference>
<dbReference type="Gene3D" id="3.10.100.10">
    <property type="entry name" value="Mannose-Binding Protein A, subunit A"/>
    <property type="match status" value="2"/>
</dbReference>
<protein>
    <recommendedName>
        <fullName evidence="1">C-type lectin domain-containing protein</fullName>
    </recommendedName>
</protein>
<dbReference type="PANTHER" id="PTHR22803">
    <property type="entry name" value="MANNOSE, PHOSPHOLIPASE, LECTIN RECEPTOR RELATED"/>
    <property type="match status" value="1"/>
</dbReference>
<dbReference type="Pfam" id="PF00059">
    <property type="entry name" value="Lectin_C"/>
    <property type="match status" value="1"/>
</dbReference>
<dbReference type="InterPro" id="IPR016186">
    <property type="entry name" value="C-type_lectin-like/link_sf"/>
</dbReference>
<evidence type="ECO:0000259" key="1">
    <source>
        <dbReference type="PROSITE" id="PS50041"/>
    </source>
</evidence>